<dbReference type="AlphaFoldDB" id="A0AAN0SAF6"/>
<gene>
    <name evidence="1" type="ORF">IX92_05880</name>
</gene>
<keyword evidence="2" id="KW-1185">Reference proteome</keyword>
<name>A0AAN0SAF6_9VIBR</name>
<dbReference type="Proteomes" id="UP000030081">
    <property type="component" value="Chromosome 1"/>
</dbReference>
<evidence type="ECO:0000313" key="2">
    <source>
        <dbReference type="Proteomes" id="UP000030081"/>
    </source>
</evidence>
<dbReference type="KEGG" id="vcy:IX92_05880"/>
<evidence type="ECO:0000313" key="1">
    <source>
        <dbReference type="EMBL" id="AIW18602.1"/>
    </source>
</evidence>
<protein>
    <submittedName>
        <fullName evidence="1">Uncharacterized protein</fullName>
    </submittedName>
</protein>
<reference evidence="1 2" key="1">
    <citation type="submission" date="2014-10" db="EMBL/GenBank/DDBJ databases">
        <title>The Complete Genome Sequence for the Shellfish Pathogen Vibrio coralliilyticus RE98 Isolated from a Shellfish Hatchery.</title>
        <authorList>
            <person name="Richards G.P."/>
            <person name="Bono J.L."/>
            <person name="Watson M.A."/>
            <person name="Needleman D.S."/>
        </authorList>
    </citation>
    <scope>NUCLEOTIDE SEQUENCE [LARGE SCALE GENOMIC DNA]</scope>
    <source>
        <strain evidence="1 2">RE98</strain>
    </source>
</reference>
<dbReference type="EMBL" id="CP009617">
    <property type="protein sequence ID" value="AIW18602.1"/>
    <property type="molecule type" value="Genomic_DNA"/>
</dbReference>
<organism evidence="1 2">
    <name type="scientific">Vibrio coralliilyticus</name>
    <dbReference type="NCBI Taxonomy" id="190893"/>
    <lineage>
        <taxon>Bacteria</taxon>
        <taxon>Pseudomonadati</taxon>
        <taxon>Pseudomonadota</taxon>
        <taxon>Gammaproteobacteria</taxon>
        <taxon>Vibrionales</taxon>
        <taxon>Vibrionaceae</taxon>
        <taxon>Vibrio</taxon>
    </lineage>
</organism>
<accession>A0AAN0SAF6</accession>
<sequence>MQEFNDAPWRNYNYQFAPDKMNAYKAIIKNSLEDIEANISLIKDYLTVVKYIFLNKRGAKKHVEMLTEIIKYNNLPQFGFETLLSLVLFST</sequence>
<proteinExistence type="predicted"/>